<feature type="transmembrane region" description="Helical" evidence="6">
    <location>
        <begin position="12"/>
        <end position="29"/>
    </location>
</feature>
<evidence type="ECO:0000256" key="2">
    <source>
        <dbReference type="ARBA" id="ARBA00022475"/>
    </source>
</evidence>
<evidence type="ECO:0000256" key="5">
    <source>
        <dbReference type="ARBA" id="ARBA00023136"/>
    </source>
</evidence>
<evidence type="ECO:0000259" key="7">
    <source>
        <dbReference type="Pfam" id="PF03553"/>
    </source>
</evidence>
<proteinExistence type="predicted"/>
<dbReference type="KEGG" id="vco:VC0395_1016"/>
<feature type="transmembrane region" description="Helical" evidence="6">
    <location>
        <begin position="348"/>
        <end position="370"/>
    </location>
</feature>
<organism evidence="8 9">
    <name type="scientific">Vibrio cholerae serotype O1 (strain ATCC 39541 / Classical Ogawa 395 / O395)</name>
    <dbReference type="NCBI Taxonomy" id="345073"/>
    <lineage>
        <taxon>Bacteria</taxon>
        <taxon>Pseudomonadati</taxon>
        <taxon>Pseudomonadota</taxon>
        <taxon>Gammaproteobacteria</taxon>
        <taxon>Vibrionales</taxon>
        <taxon>Vibrionaceae</taxon>
        <taxon>Vibrio</taxon>
    </lineage>
</organism>
<feature type="transmembrane region" description="Helical" evidence="6">
    <location>
        <begin position="316"/>
        <end position="336"/>
    </location>
</feature>
<reference evidence="8 9" key="1">
    <citation type="submission" date="2007-03" db="EMBL/GenBank/DDBJ databases">
        <authorList>
            <person name="Heidelberg J."/>
        </authorList>
    </citation>
    <scope>NUCLEOTIDE SEQUENCE [LARGE SCALE GENOMIC DNA]</scope>
    <source>
        <strain evidence="9">ATCC 39541 / Classical Ogawa 395 / O395</strain>
    </source>
</reference>
<keyword evidence="5 6" id="KW-0472">Membrane</keyword>
<evidence type="ECO:0000256" key="6">
    <source>
        <dbReference type="SAM" id="Phobius"/>
    </source>
</evidence>
<dbReference type="PANTHER" id="PTHR43478:SF3">
    <property type="entry name" value="LYSINE TRANSPORTER LYSW"/>
    <property type="match status" value="1"/>
</dbReference>
<feature type="transmembrane region" description="Helical" evidence="6">
    <location>
        <begin position="498"/>
        <end position="517"/>
    </location>
</feature>
<gene>
    <name evidence="8" type="ordered locus">VC0395_1016</name>
</gene>
<dbReference type="AlphaFoldDB" id="A0A0H3ADI4"/>
<dbReference type="PANTHER" id="PTHR43478">
    <property type="entry name" value="NA+/H+ ANTIPORTER-RELATED"/>
    <property type="match status" value="1"/>
</dbReference>
<feature type="domain" description="Na+/H+ antiporter NhaC-like C-terminal" evidence="7">
    <location>
        <begin position="168"/>
        <end position="494"/>
    </location>
</feature>
<dbReference type="Pfam" id="PF03553">
    <property type="entry name" value="Na_H_antiporter"/>
    <property type="match status" value="1"/>
</dbReference>
<sequence length="529" mass="56240">MRSMNLAPYSDSVYSVIPPLLAVLLAITTRRVLLSLGAGIVAGAVMLNHFSPLSTVQYLFGKISGLFWAEGAANSDNINMLLFMLLLGGLISLMTASGATRAFAVWAERKCKDRRSAKALTGLMVFAFFIDDFFHSLSVGAICRPVTDRFQISRAKLAYLLDSTAAPVCVITPISSWGAYIIALIGGILAAHEMTEISAISAFVQMIPMNLYAVFTLLMVLAVIFLPMDIGPMRQHEAWAREGKLWDESKGRPAGLDMEGGETARGTMIDMVLPIAVLTITTLIFMIQTGNAVLAANGEAFSLIGALENTNVAQSLVYAALCSLAVSIVLSLRLKLSAQTWLSTAPKGVMAMMPAIIILLFAWTIGGVVRDLQTGIYLASLTQGNLPVELLPALVFVLSCLMAFATGTSWGTFGIMLPLAGDIAAASDISLMLPTLSAVLAGAVFGDHASPISSTSILSATGAGSHHIDHVVTQLPYAISAAMGALLGYLAMGLLHSVWAGLAASSVWFVLFCAFNLRQKRWQQEPVEA</sequence>
<keyword evidence="3 6" id="KW-0812">Transmembrane</keyword>
<feature type="transmembrane region" description="Helical" evidence="6">
    <location>
        <begin position="390"/>
        <end position="413"/>
    </location>
</feature>
<accession>A0A0H3ADI4</accession>
<keyword evidence="4 6" id="KW-1133">Transmembrane helix</keyword>
<feature type="transmembrane region" description="Helical" evidence="6">
    <location>
        <begin position="159"/>
        <end position="189"/>
    </location>
</feature>
<evidence type="ECO:0000313" key="9">
    <source>
        <dbReference type="Proteomes" id="UP000000249"/>
    </source>
</evidence>
<dbReference type="GO" id="GO:0005886">
    <property type="term" value="C:plasma membrane"/>
    <property type="evidence" value="ECO:0007669"/>
    <property type="project" value="UniProtKB-SubCell"/>
</dbReference>
<dbReference type="EMBL" id="CP000626">
    <property type="protein sequence ID" value="ABQ18398.1"/>
    <property type="molecule type" value="Genomic_DNA"/>
</dbReference>
<protein>
    <submittedName>
        <fullName evidence="8">Membrane protein</fullName>
    </submittedName>
</protein>
<evidence type="ECO:0000256" key="1">
    <source>
        <dbReference type="ARBA" id="ARBA00004651"/>
    </source>
</evidence>
<dbReference type="Proteomes" id="UP000000249">
    <property type="component" value="Chromosome 2"/>
</dbReference>
<dbReference type="eggNOG" id="COG1757">
    <property type="taxonomic scope" value="Bacteria"/>
</dbReference>
<feature type="transmembrane region" description="Helical" evidence="6">
    <location>
        <begin position="209"/>
        <end position="226"/>
    </location>
</feature>
<feature type="transmembrane region" description="Helical" evidence="6">
    <location>
        <begin position="80"/>
        <end position="106"/>
    </location>
</feature>
<keyword evidence="2" id="KW-1003">Cell membrane</keyword>
<evidence type="ECO:0000313" key="8">
    <source>
        <dbReference type="EMBL" id="ABQ18398.1"/>
    </source>
</evidence>
<evidence type="ECO:0000256" key="4">
    <source>
        <dbReference type="ARBA" id="ARBA00022989"/>
    </source>
</evidence>
<dbReference type="OrthoDB" id="9762978at2"/>
<dbReference type="KEGG" id="vcr:VC395_A0250"/>
<feature type="transmembrane region" description="Helical" evidence="6">
    <location>
        <begin position="36"/>
        <end position="60"/>
    </location>
</feature>
<evidence type="ECO:0000256" key="3">
    <source>
        <dbReference type="ARBA" id="ARBA00022692"/>
    </source>
</evidence>
<comment type="subcellular location">
    <subcellularLocation>
        <location evidence="1">Cell membrane</location>
        <topology evidence="1">Multi-pass membrane protein</topology>
    </subcellularLocation>
</comment>
<dbReference type="PATRIC" id="fig|345073.21.peg.3009"/>
<name>A0A0H3ADI4_VIBC3</name>
<feature type="transmembrane region" description="Helical" evidence="6">
    <location>
        <begin position="272"/>
        <end position="296"/>
    </location>
</feature>
<dbReference type="InterPro" id="IPR018461">
    <property type="entry name" value="Na/H_Antiport_NhaC-like_C"/>
</dbReference>